<dbReference type="RefSeq" id="WP_162423593.1">
    <property type="nucleotide sequence ID" value="NZ_WVIE01000013.1"/>
</dbReference>
<dbReference type="PANTHER" id="PTHR30348:SF9">
    <property type="entry name" value="UPF0759 PROTEIN YECE"/>
    <property type="match status" value="1"/>
</dbReference>
<dbReference type="EMBL" id="WVIE01000013">
    <property type="protein sequence ID" value="NDJ18064.1"/>
    <property type="molecule type" value="Genomic_DNA"/>
</dbReference>
<dbReference type="Pfam" id="PF01904">
    <property type="entry name" value="DUF72"/>
    <property type="match status" value="1"/>
</dbReference>
<dbReference type="Proteomes" id="UP000646053">
    <property type="component" value="Unassembled WGS sequence"/>
</dbReference>
<keyword evidence="3" id="KW-1185">Reference proteome</keyword>
<proteinExistence type="predicted"/>
<dbReference type="PANTHER" id="PTHR30348">
    <property type="entry name" value="UNCHARACTERIZED PROTEIN YECE"/>
    <property type="match status" value="1"/>
</dbReference>
<dbReference type="Gene3D" id="3.20.20.410">
    <property type="entry name" value="Protein of unknown function UPF0759"/>
    <property type="match status" value="1"/>
</dbReference>
<evidence type="ECO:0000313" key="3">
    <source>
        <dbReference type="Proteomes" id="UP000646053"/>
    </source>
</evidence>
<comment type="caution">
    <text evidence="2">The sequence shown here is derived from an EMBL/GenBank/DDBJ whole genome shotgun (WGS) entry which is preliminary data.</text>
</comment>
<dbReference type="AlphaFoldDB" id="A0A8J8CIX6"/>
<gene>
    <name evidence="2" type="ORF">GS601_12325</name>
</gene>
<reference evidence="2" key="1">
    <citation type="submission" date="2019-12" db="EMBL/GenBank/DDBJ databases">
        <title>High-Quality draft genome sequences of three cyanobacteria isolated from the limestone walls of the Old Cathedral of Coimbra.</title>
        <authorList>
            <person name="Tiago I."/>
            <person name="Soares F."/>
            <person name="Portugal A."/>
        </authorList>
    </citation>
    <scope>NUCLEOTIDE SEQUENCE</scope>
    <source>
        <strain evidence="2">A</strain>
    </source>
</reference>
<sequence>MTFRIGCAIWAYKGWVGELFPAKSRPKDFLRLYSQRFTCVEGNTTFYSIPSAEAVARWAAETPSEFKFCPKLPRTITHYGLLKSSLSEALRFLELMQGLSDRLGVLMLQLPPSFSPANLENLSTFLAGWATTRAPLAVEVRHLEWFKEPHKSRLNALLDAVNVGRVLLDTRPIYECEDEPQIGSNRKKPNVPLQPTVTANTAIVRYISHPNLDFNEQYLREWVERIDRYLQQNIEVYFFVHCPIEARSPHIARYVQQQLEARGAPVPPLPWNGISTEHSAEEPPQPSQLRLF</sequence>
<organism evidence="2 3">
    <name type="scientific">Myxacorys almedinensis A</name>
    <dbReference type="NCBI Taxonomy" id="2690445"/>
    <lineage>
        <taxon>Bacteria</taxon>
        <taxon>Bacillati</taxon>
        <taxon>Cyanobacteriota</taxon>
        <taxon>Cyanophyceae</taxon>
        <taxon>Leptolyngbyales</taxon>
        <taxon>Leptolyngbyaceae</taxon>
        <taxon>Myxacorys</taxon>
        <taxon>Myxacorys almedinensis</taxon>
    </lineage>
</organism>
<feature type="region of interest" description="Disordered" evidence="1">
    <location>
        <begin position="266"/>
        <end position="292"/>
    </location>
</feature>
<dbReference type="SUPFAM" id="SSF117396">
    <property type="entry name" value="TM1631-like"/>
    <property type="match status" value="1"/>
</dbReference>
<name>A0A8J8CIX6_9CYAN</name>
<dbReference type="InterPro" id="IPR002763">
    <property type="entry name" value="DUF72"/>
</dbReference>
<evidence type="ECO:0000313" key="2">
    <source>
        <dbReference type="EMBL" id="NDJ18064.1"/>
    </source>
</evidence>
<accession>A0A8J8CIX6</accession>
<protein>
    <submittedName>
        <fullName evidence="2">DUF72 domain-containing protein</fullName>
    </submittedName>
</protein>
<evidence type="ECO:0000256" key="1">
    <source>
        <dbReference type="SAM" id="MobiDB-lite"/>
    </source>
</evidence>
<dbReference type="InterPro" id="IPR036520">
    <property type="entry name" value="UPF0759_sf"/>
</dbReference>